<accession>V6LLX2</accession>
<keyword evidence="8" id="KW-1185">Reference proteome</keyword>
<dbReference type="EMBL" id="KI546089">
    <property type="protein sequence ID" value="EST45682.1"/>
    <property type="molecule type" value="Genomic_DNA"/>
</dbReference>
<keyword evidence="2" id="KW-0813">Transport</keyword>
<organism evidence="6">
    <name type="scientific">Spironucleus salmonicida</name>
    <dbReference type="NCBI Taxonomy" id="348837"/>
    <lineage>
        <taxon>Eukaryota</taxon>
        <taxon>Metamonada</taxon>
        <taxon>Diplomonadida</taxon>
        <taxon>Hexamitidae</taxon>
        <taxon>Hexamitinae</taxon>
        <taxon>Spironucleus</taxon>
    </lineage>
</organism>
<dbReference type="Proteomes" id="UP000018208">
    <property type="component" value="Unassembled WGS sequence"/>
</dbReference>
<evidence type="ECO:0000256" key="4">
    <source>
        <dbReference type="ARBA" id="ARBA00023136"/>
    </source>
</evidence>
<dbReference type="Pfam" id="PF00928">
    <property type="entry name" value="Adap_comp_sub"/>
    <property type="match status" value="1"/>
</dbReference>
<feature type="domain" description="MHD" evidence="5">
    <location>
        <begin position="184"/>
        <end position="419"/>
    </location>
</feature>
<dbReference type="InterPro" id="IPR050431">
    <property type="entry name" value="Adaptor_comp_med_subunit"/>
</dbReference>
<dbReference type="VEuPathDB" id="GiardiaDB:SS50377_22158"/>
<keyword evidence="3" id="KW-0653">Protein transport</keyword>
<evidence type="ECO:0000313" key="7">
    <source>
        <dbReference type="EMBL" id="KAH0576594.1"/>
    </source>
</evidence>
<dbReference type="SUPFAM" id="SSF49447">
    <property type="entry name" value="Second domain of Mu2 adaptin subunit (ap50) of ap2 adaptor"/>
    <property type="match status" value="1"/>
</dbReference>
<reference evidence="6 7" key="1">
    <citation type="journal article" date="2014" name="PLoS Genet.">
        <title>The Genome of Spironucleus salmonicida Highlights a Fish Pathogen Adapted to Fluctuating Environments.</title>
        <authorList>
            <person name="Xu F."/>
            <person name="Jerlstrom-Hultqvist J."/>
            <person name="Einarsson E."/>
            <person name="Astvaldsson A."/>
            <person name="Svard S.G."/>
            <person name="Andersson J.O."/>
        </authorList>
    </citation>
    <scope>NUCLEOTIDE SEQUENCE</scope>
    <source>
        <strain evidence="7">ATCC 50377</strain>
    </source>
</reference>
<evidence type="ECO:0000313" key="8">
    <source>
        <dbReference type="Proteomes" id="UP000018208"/>
    </source>
</evidence>
<dbReference type="PRINTS" id="PR00314">
    <property type="entry name" value="CLATHRINADPT"/>
</dbReference>
<dbReference type="EMBL" id="AUWU02000002">
    <property type="protein sequence ID" value="KAH0576594.1"/>
    <property type="molecule type" value="Genomic_DNA"/>
</dbReference>
<proteinExistence type="predicted"/>
<protein>
    <submittedName>
        <fullName evidence="6">Adaptor complexes medium subunit family protein</fullName>
    </submittedName>
</protein>
<dbReference type="Gene3D" id="2.60.40.1170">
    <property type="entry name" value="Mu homology domain, subdomain B"/>
    <property type="match status" value="2"/>
</dbReference>
<evidence type="ECO:0000313" key="6">
    <source>
        <dbReference type="EMBL" id="EST45682.1"/>
    </source>
</evidence>
<evidence type="ECO:0000256" key="1">
    <source>
        <dbReference type="ARBA" id="ARBA00004308"/>
    </source>
</evidence>
<dbReference type="GO" id="GO:0006886">
    <property type="term" value="P:intracellular protein transport"/>
    <property type="evidence" value="ECO:0007669"/>
    <property type="project" value="InterPro"/>
</dbReference>
<dbReference type="GO" id="GO:0016192">
    <property type="term" value="P:vesicle-mediated transport"/>
    <property type="evidence" value="ECO:0007669"/>
    <property type="project" value="InterPro"/>
</dbReference>
<keyword evidence="4" id="KW-0472">Membrane</keyword>
<dbReference type="Gene3D" id="3.30.450.60">
    <property type="match status" value="1"/>
</dbReference>
<dbReference type="PANTHER" id="PTHR10529">
    <property type="entry name" value="AP COMPLEX SUBUNIT MU"/>
    <property type="match status" value="1"/>
</dbReference>
<name>V6LLX2_9EUKA</name>
<comment type="subcellular location">
    <subcellularLocation>
        <location evidence="1">Endomembrane system</location>
    </subcellularLocation>
</comment>
<dbReference type="InterPro" id="IPR001392">
    <property type="entry name" value="Clathrin_mu"/>
</dbReference>
<dbReference type="AlphaFoldDB" id="V6LLX2"/>
<gene>
    <name evidence="6" type="ORF">SS50377_14255</name>
    <name evidence="7" type="ORF">SS50377_22158</name>
</gene>
<dbReference type="InterPro" id="IPR036168">
    <property type="entry name" value="AP2_Mu_C_sf"/>
</dbReference>
<evidence type="ECO:0000256" key="3">
    <source>
        <dbReference type="ARBA" id="ARBA00022927"/>
    </source>
</evidence>
<evidence type="ECO:0000256" key="2">
    <source>
        <dbReference type="ARBA" id="ARBA00022448"/>
    </source>
</evidence>
<dbReference type="InterPro" id="IPR011012">
    <property type="entry name" value="Longin-like_dom_sf"/>
</dbReference>
<sequence length="419" mass="48582">MFNSIYCTSDSQILVQKEFQAQKQRLLIQEFLLAMQTQEYDNITWFRDHIILWEQKVDYFVIILAKSDNNQAFLFEFIIHIFQHLETYSICNVNDIIKNDYLVFQIINQLTQNGYPNFQESNILHKLIPMATNFGSSVESIINFIVPKTQNSPSTTRYVLNNDKIDLQYDYSCNYRNKNIVYILNKQLITIAERVHLIQSEDGIVKSACLVGNISAQTEVSASPQCNIDIRNMSNVRLYENISSVQFNNSQKLVFVPKDGVQNICQYSSCLQKQSLPITFRVFQNLDNQGYDYKITYNISEMKKSDVFGTPKLSQLKIKIYLANYQVVSNTSSNGTVSLNYTDRQQLLLWQISESQKQGEITVKFTESISKLPYTICSYKIENYSLSGVYVKDMQFINAQNKVQTLWVSDVEKVQVEVI</sequence>
<evidence type="ECO:0000259" key="5">
    <source>
        <dbReference type="PROSITE" id="PS51072"/>
    </source>
</evidence>
<dbReference type="InterPro" id="IPR028565">
    <property type="entry name" value="MHD"/>
</dbReference>
<reference evidence="7" key="2">
    <citation type="submission" date="2020-12" db="EMBL/GenBank/DDBJ databases">
        <title>New Spironucleus salmonicida genome in near-complete chromosomes.</title>
        <authorList>
            <person name="Xu F."/>
            <person name="Kurt Z."/>
            <person name="Jimenez-Gonzalez A."/>
            <person name="Astvaldsson A."/>
            <person name="Andersson J.O."/>
            <person name="Svard S.G."/>
        </authorList>
    </citation>
    <scope>NUCLEOTIDE SEQUENCE</scope>
    <source>
        <strain evidence="7">ATCC 50377</strain>
    </source>
</reference>
<dbReference type="GO" id="GO:0012505">
    <property type="term" value="C:endomembrane system"/>
    <property type="evidence" value="ECO:0007669"/>
    <property type="project" value="UniProtKB-SubCell"/>
</dbReference>
<dbReference type="SUPFAM" id="SSF64356">
    <property type="entry name" value="SNARE-like"/>
    <property type="match status" value="1"/>
</dbReference>
<dbReference type="PROSITE" id="PS51072">
    <property type="entry name" value="MHD"/>
    <property type="match status" value="1"/>
</dbReference>
<dbReference type="GO" id="GO:0030131">
    <property type="term" value="C:clathrin adaptor complex"/>
    <property type="evidence" value="ECO:0007669"/>
    <property type="project" value="InterPro"/>
</dbReference>